<reference evidence="1 2" key="1">
    <citation type="submission" date="2011-02" db="EMBL/GenBank/DDBJ databases">
        <title>The Genome Sequence of Mortierella verticillata NRRL 6337.</title>
        <authorList>
            <consortium name="The Broad Institute Genome Sequencing Platform"/>
            <person name="Russ C."/>
            <person name="Cuomo C."/>
            <person name="Burger G."/>
            <person name="Gray M.W."/>
            <person name="Holland P.W.H."/>
            <person name="King N."/>
            <person name="Lang F.B.F."/>
            <person name="Roger A.J."/>
            <person name="Ruiz-Trillo I."/>
            <person name="Young S.K."/>
            <person name="Zeng Q."/>
            <person name="Gargeya S."/>
            <person name="Alvarado L."/>
            <person name="Berlin A."/>
            <person name="Chapman S.B."/>
            <person name="Chen Z."/>
            <person name="Freedman E."/>
            <person name="Gellesch M."/>
            <person name="Goldberg J."/>
            <person name="Griggs A."/>
            <person name="Gujja S."/>
            <person name="Heilman E."/>
            <person name="Heiman D."/>
            <person name="Howarth C."/>
            <person name="Mehta T."/>
            <person name="Neiman D."/>
            <person name="Pearson M."/>
            <person name="Roberts A."/>
            <person name="Saif S."/>
            <person name="Shea T."/>
            <person name="Shenoy N."/>
            <person name="Sisk P."/>
            <person name="Stolte C."/>
            <person name="Sykes S."/>
            <person name="White J."/>
            <person name="Yandava C."/>
            <person name="Haas B."/>
            <person name="Nusbaum C."/>
            <person name="Birren B."/>
        </authorList>
    </citation>
    <scope>NUCLEOTIDE SEQUENCE [LARGE SCALE GENOMIC DNA]</scope>
    <source>
        <strain evidence="1 2">NRRL 6337</strain>
    </source>
</reference>
<sequence length="364" mass="40972">MIPRIVRASKHCATSRAFSVQSIARNAEATFKAPALGVNKTYDEALKIIAEDKIKRLAEIKSMEAKLAQLVKAAPSAANDASMATLKENIFKQEAYSEINDPEIQWRFNNGKIDMSKAVFRYMKSKQFTRETLPVIQQRITQMFVTPDLLPAFTPSLNVQLDFGAGSSPKLAAGAPAGANYFETGSFLLPGKTIKEPKINVESFHPEQKYYTVALVDPDMPDVDNESFKQQLHWLITNVPLSAVQTEVSTDNSNVVLPYLPPHPPKGTQYHRYTLLLAEQPNGGQDKVEVQAEDVSRESTLRDLCSQYKLNVKGLTFFRQVWDKDVSRIYKEILKEDEPVYGKQPKTDELLDETGQKKKKFINL</sequence>
<dbReference type="InterPro" id="IPR036610">
    <property type="entry name" value="PEBP-like_sf"/>
</dbReference>
<dbReference type="AlphaFoldDB" id="A0A086TLA6"/>
<organism evidence="1 2">
    <name type="scientific">Podila verticillata NRRL 6337</name>
    <dbReference type="NCBI Taxonomy" id="1069443"/>
    <lineage>
        <taxon>Eukaryota</taxon>
        <taxon>Fungi</taxon>
        <taxon>Fungi incertae sedis</taxon>
        <taxon>Mucoromycota</taxon>
        <taxon>Mortierellomycotina</taxon>
        <taxon>Mortierellomycetes</taxon>
        <taxon>Mortierellales</taxon>
        <taxon>Mortierellaceae</taxon>
        <taxon>Podila</taxon>
    </lineage>
</organism>
<evidence type="ECO:0008006" key="3">
    <source>
        <dbReference type="Google" id="ProtNLM"/>
    </source>
</evidence>
<name>A0A086TLA6_9FUNG</name>
<dbReference type="Gene3D" id="3.90.280.10">
    <property type="entry name" value="PEBP-like"/>
    <property type="match status" value="1"/>
</dbReference>
<dbReference type="Gene3D" id="1.20.58.1180">
    <property type="match status" value="1"/>
</dbReference>
<keyword evidence="2" id="KW-1185">Reference proteome</keyword>
<dbReference type="InterPro" id="IPR008914">
    <property type="entry name" value="PEBP"/>
</dbReference>
<dbReference type="SUPFAM" id="SSF49777">
    <property type="entry name" value="PEBP-like"/>
    <property type="match status" value="1"/>
</dbReference>
<proteinExistence type="predicted"/>
<dbReference type="CDD" id="cd00866">
    <property type="entry name" value="PEBP_euk"/>
    <property type="match status" value="1"/>
</dbReference>
<evidence type="ECO:0000313" key="1">
    <source>
        <dbReference type="EMBL" id="KFH62733.1"/>
    </source>
</evidence>
<dbReference type="InterPro" id="IPR035810">
    <property type="entry name" value="PEBP_euk"/>
</dbReference>
<gene>
    <name evidence="1" type="ORF">MVEG_11260</name>
</gene>
<accession>A0A086TLA6</accession>
<dbReference type="PANTHER" id="PTHR11362:SF82">
    <property type="entry name" value="PHOSPHATIDYLETHANOLAMINE-BINDING PROTEIN 4"/>
    <property type="match status" value="1"/>
</dbReference>
<protein>
    <recommendedName>
        <fullName evidence="3">PEBP-like protein</fullName>
    </recommendedName>
</protein>
<evidence type="ECO:0000313" key="2">
    <source>
        <dbReference type="Proteomes" id="UP000243308"/>
    </source>
</evidence>
<dbReference type="EMBL" id="KN042430">
    <property type="protein sequence ID" value="KFH62733.1"/>
    <property type="molecule type" value="Genomic_DNA"/>
</dbReference>
<dbReference type="Proteomes" id="UP000243308">
    <property type="component" value="Unassembled WGS sequence"/>
</dbReference>
<dbReference type="OrthoDB" id="2153661at2759"/>
<dbReference type="PANTHER" id="PTHR11362">
    <property type="entry name" value="PHOSPHATIDYLETHANOLAMINE-BINDING PROTEIN"/>
    <property type="match status" value="1"/>
</dbReference>
<dbReference type="Pfam" id="PF01161">
    <property type="entry name" value="PBP"/>
    <property type="match status" value="1"/>
</dbReference>